<keyword evidence="5 7" id="KW-0687">Ribonucleoprotein</keyword>
<dbReference type="Gene3D" id="6.10.160.10">
    <property type="match status" value="1"/>
</dbReference>
<keyword evidence="10" id="KW-0150">Chloroplast</keyword>
<dbReference type="GO" id="GO:0005840">
    <property type="term" value="C:ribosome"/>
    <property type="evidence" value="ECO:0007669"/>
    <property type="project" value="UniProtKB-KW"/>
</dbReference>
<comment type="similarity">
    <text evidence="1 7 8">Belongs to the bacterial ribosomal protein bL20 family.</text>
</comment>
<sequence length="115" mass="13439">MTRVKRGYVARRHRKNILALASGFRGAHSKLFRTANQQGMKALVYAHRDRANRKREIRRLWISRINAAARDNGITHNDTIHYLHKNQVRLNRKILAQIAIPDKGCYLSILERVSR</sequence>
<proteinExistence type="inferred from homology"/>
<reference evidence="10" key="1">
    <citation type="submission" date="2016-11" db="EMBL/GenBank/DDBJ databases">
        <title>The chloroplast genome sequences of Ophioglossaceae.</title>
        <authorList>
            <person name="Kim H.T."/>
            <person name="Kim K.-J."/>
        </authorList>
    </citation>
    <scope>NUCLEOTIDE SEQUENCE</scope>
</reference>
<dbReference type="CDD" id="cd07026">
    <property type="entry name" value="Ribosomal_L20"/>
    <property type="match status" value="1"/>
</dbReference>
<dbReference type="FunFam" id="1.10.1900.20:FF:000001">
    <property type="entry name" value="50S ribosomal protein L20"/>
    <property type="match status" value="1"/>
</dbReference>
<dbReference type="PROSITE" id="PS00937">
    <property type="entry name" value="RIBOSOMAL_L20"/>
    <property type="match status" value="1"/>
</dbReference>
<dbReference type="InterPro" id="IPR049946">
    <property type="entry name" value="RIBOSOMAL_L20_CS"/>
</dbReference>
<dbReference type="GO" id="GO:0006412">
    <property type="term" value="P:translation"/>
    <property type="evidence" value="ECO:0007669"/>
    <property type="project" value="InterPro"/>
</dbReference>
<dbReference type="GO" id="GO:0003735">
    <property type="term" value="F:structural constituent of ribosome"/>
    <property type="evidence" value="ECO:0007669"/>
    <property type="project" value="InterPro"/>
</dbReference>
<evidence type="ECO:0000256" key="5">
    <source>
        <dbReference type="ARBA" id="ARBA00023274"/>
    </source>
</evidence>
<dbReference type="PRINTS" id="PR00062">
    <property type="entry name" value="RIBOSOMALL20"/>
</dbReference>
<dbReference type="GO" id="GO:0009507">
    <property type="term" value="C:chloroplast"/>
    <property type="evidence" value="ECO:0007669"/>
    <property type="project" value="UniProtKB-SubCell"/>
</dbReference>
<dbReference type="EMBL" id="KM817789">
    <property type="protein sequence ID" value="AJB98566.1"/>
    <property type="molecule type" value="Genomic_DNA"/>
</dbReference>
<evidence type="ECO:0000313" key="10">
    <source>
        <dbReference type="EMBL" id="AJB98566.1"/>
    </source>
</evidence>
<evidence type="ECO:0000256" key="2">
    <source>
        <dbReference type="ARBA" id="ARBA00022730"/>
    </source>
</evidence>
<dbReference type="HAMAP" id="MF_00382">
    <property type="entry name" value="Ribosomal_bL20"/>
    <property type="match status" value="1"/>
</dbReference>
<evidence type="ECO:0000256" key="1">
    <source>
        <dbReference type="ARBA" id="ARBA00007698"/>
    </source>
</evidence>
<name>A0A1B0PQD3_9MONI</name>
<evidence type="ECO:0000256" key="8">
    <source>
        <dbReference type="RuleBase" id="RU000561"/>
    </source>
</evidence>
<keyword evidence="2 7" id="KW-0699">rRNA-binding</keyword>
<dbReference type="SUPFAM" id="SSF74731">
    <property type="entry name" value="Ribosomal protein L20"/>
    <property type="match status" value="1"/>
</dbReference>
<dbReference type="InterPro" id="IPR035566">
    <property type="entry name" value="Ribosomal_protein_bL20_C"/>
</dbReference>
<dbReference type="InterPro" id="IPR005813">
    <property type="entry name" value="Ribosomal_bL20"/>
</dbReference>
<evidence type="ECO:0000256" key="7">
    <source>
        <dbReference type="HAMAP-Rule" id="MF_00382"/>
    </source>
</evidence>
<keyword evidence="4 7" id="KW-0689">Ribosomal protein</keyword>
<geneLocation type="chloroplast" evidence="10"/>
<dbReference type="NCBIfam" id="TIGR01032">
    <property type="entry name" value="rplT_bact"/>
    <property type="match status" value="1"/>
</dbReference>
<organism evidence="10">
    <name type="scientific">Botrychium ternatum</name>
    <dbReference type="NCBI Taxonomy" id="208695"/>
    <lineage>
        <taxon>Eukaryota</taxon>
        <taxon>Viridiplantae</taxon>
        <taxon>Streptophyta</taxon>
        <taxon>Embryophyta</taxon>
        <taxon>Tracheophyta</taxon>
        <taxon>Polypodiopsida</taxon>
        <taxon>Ophioglossidae</taxon>
        <taxon>Ophioglossales</taxon>
        <taxon>Ophioglossaceae</taxon>
        <taxon>Botrychioideae</taxon>
        <taxon>Botrychium</taxon>
    </lineage>
</organism>
<evidence type="ECO:0000256" key="4">
    <source>
        <dbReference type="ARBA" id="ARBA00022980"/>
    </source>
</evidence>
<comment type="subcellular location">
    <subcellularLocation>
        <location evidence="7">Plastid</location>
        <location evidence="7">Chloroplast</location>
    </subcellularLocation>
</comment>
<dbReference type="PANTHER" id="PTHR10986">
    <property type="entry name" value="39S RIBOSOMAL PROTEIN L20"/>
    <property type="match status" value="1"/>
</dbReference>
<evidence type="ECO:0000256" key="3">
    <source>
        <dbReference type="ARBA" id="ARBA00022884"/>
    </source>
</evidence>
<dbReference type="GO" id="GO:1990904">
    <property type="term" value="C:ribonucleoprotein complex"/>
    <property type="evidence" value="ECO:0007669"/>
    <property type="project" value="UniProtKB-KW"/>
</dbReference>
<dbReference type="GO" id="GO:0019843">
    <property type="term" value="F:rRNA binding"/>
    <property type="evidence" value="ECO:0007669"/>
    <property type="project" value="UniProtKB-UniRule"/>
</dbReference>
<evidence type="ECO:0000256" key="9">
    <source>
        <dbReference type="RuleBase" id="RU004311"/>
    </source>
</evidence>
<evidence type="ECO:0000256" key="6">
    <source>
        <dbReference type="ARBA" id="ARBA00035295"/>
    </source>
</evidence>
<keyword evidence="10" id="KW-0934">Plastid</keyword>
<keyword evidence="3 7" id="KW-0694">RNA-binding</keyword>
<dbReference type="AlphaFoldDB" id="A0A1B0PQD3"/>
<comment type="function">
    <text evidence="7 9">Binds directly to 23S ribosomal RNA and is necessary for the in vitro assembly process of the 50S ribosomal subunit. It is not involved in the protein synthesizing functions of that subunit.</text>
</comment>
<protein>
    <recommendedName>
        <fullName evidence="6 7">Large ribosomal subunit protein bL20c</fullName>
    </recommendedName>
</protein>
<gene>
    <name evidence="7 10" type="primary">rpl20</name>
</gene>
<dbReference type="Pfam" id="PF00453">
    <property type="entry name" value="Ribosomal_L20"/>
    <property type="match status" value="1"/>
</dbReference>
<dbReference type="Gene3D" id="1.10.1900.20">
    <property type="entry name" value="Ribosomal protein L20"/>
    <property type="match status" value="1"/>
</dbReference>
<dbReference type="GO" id="GO:0000027">
    <property type="term" value="P:ribosomal large subunit assembly"/>
    <property type="evidence" value="ECO:0007669"/>
    <property type="project" value="UniProtKB-UniRule"/>
</dbReference>
<accession>A0A1B0PQD3</accession>